<dbReference type="Gene3D" id="1.10.150.240">
    <property type="entry name" value="Putative phosphatase, domain 2"/>
    <property type="match status" value="1"/>
</dbReference>
<comment type="cofactor">
    <cofactor evidence="1">
        <name>Mg(2+)</name>
        <dbReference type="ChEBI" id="CHEBI:18420"/>
    </cofactor>
</comment>
<gene>
    <name evidence="5" type="ORF">A3K86_18255</name>
</gene>
<protein>
    <submittedName>
        <fullName evidence="5">Phosphatase</fullName>
    </submittedName>
</protein>
<keyword evidence="6" id="KW-1185">Reference proteome</keyword>
<dbReference type="GO" id="GO:0046872">
    <property type="term" value="F:metal ion binding"/>
    <property type="evidence" value="ECO:0007669"/>
    <property type="project" value="UniProtKB-KW"/>
</dbReference>
<dbReference type="Proteomes" id="UP000078503">
    <property type="component" value="Unassembled WGS sequence"/>
</dbReference>
<dbReference type="InterPro" id="IPR023198">
    <property type="entry name" value="PGP-like_dom2"/>
</dbReference>
<evidence type="ECO:0000256" key="2">
    <source>
        <dbReference type="ARBA" id="ARBA00006171"/>
    </source>
</evidence>
<dbReference type="GO" id="GO:0003824">
    <property type="term" value="F:catalytic activity"/>
    <property type="evidence" value="ECO:0007669"/>
    <property type="project" value="UniProtKB-ARBA"/>
</dbReference>
<evidence type="ECO:0000256" key="3">
    <source>
        <dbReference type="ARBA" id="ARBA00022723"/>
    </source>
</evidence>
<dbReference type="SFLD" id="SFLDS00003">
    <property type="entry name" value="Haloacid_Dehalogenase"/>
    <property type="match status" value="1"/>
</dbReference>
<dbReference type="InterPro" id="IPR036412">
    <property type="entry name" value="HAD-like_sf"/>
</dbReference>
<dbReference type="SUPFAM" id="SSF56784">
    <property type="entry name" value="HAD-like"/>
    <property type="match status" value="1"/>
</dbReference>
<dbReference type="PANTHER" id="PTHR46193:SF10">
    <property type="entry name" value="6-PHOSPHOGLUCONATE PHOSPHATASE"/>
    <property type="match status" value="1"/>
</dbReference>
<evidence type="ECO:0000256" key="4">
    <source>
        <dbReference type="ARBA" id="ARBA00022842"/>
    </source>
</evidence>
<keyword evidence="4" id="KW-0460">Magnesium</keyword>
<dbReference type="NCBIfam" id="TIGR01509">
    <property type="entry name" value="HAD-SF-IA-v3"/>
    <property type="match status" value="1"/>
</dbReference>
<comment type="caution">
    <text evidence="5">The sequence shown here is derived from an EMBL/GenBank/DDBJ whole genome shotgun (WGS) entry which is preliminary data.</text>
</comment>
<comment type="similarity">
    <text evidence="2">Belongs to the HAD-like hydrolase superfamily. CbbY/CbbZ/Gph/YieH family.</text>
</comment>
<dbReference type="InterPro" id="IPR051600">
    <property type="entry name" value="Beta-PGM-like"/>
</dbReference>
<dbReference type="RefSeq" id="WP_068334704.1">
    <property type="nucleotide sequence ID" value="NZ_LVHF01000033.1"/>
</dbReference>
<dbReference type="SFLD" id="SFLDG01135">
    <property type="entry name" value="C1.5.6:_HAD__Beta-PGM__Phospha"/>
    <property type="match status" value="1"/>
</dbReference>
<dbReference type="InterPro" id="IPR041492">
    <property type="entry name" value="HAD_2"/>
</dbReference>
<dbReference type="Pfam" id="PF13419">
    <property type="entry name" value="HAD_2"/>
    <property type="match status" value="1"/>
</dbReference>
<sequence>MKELANVECIIFDCDGTLVDSEKLNQQALSETFAHYGVQLNADNHWQHFQGGKMTDILADTRDRYNLLVTVDELEPRYREACQRLYLQGVEPVAGVPELLDKLSTQGYELCIASNAPSNKITELLNLTGLSDYFQGRVFSGFDTNSWKPDPDLLHYAAMLMGVPLEKCVFVDDTVRGVQAGINAHIPTFHLQANPSAQKFEHPDVVALHSMPELLAYLSPSHSQVNTCCEGA</sequence>
<keyword evidence="3" id="KW-0479">Metal-binding</keyword>
<dbReference type="SFLD" id="SFLDG01129">
    <property type="entry name" value="C1.5:_HAD__Beta-PGM__Phosphata"/>
    <property type="match status" value="1"/>
</dbReference>
<accession>A0A178K1F0</accession>
<evidence type="ECO:0000256" key="1">
    <source>
        <dbReference type="ARBA" id="ARBA00001946"/>
    </source>
</evidence>
<evidence type="ECO:0000313" key="5">
    <source>
        <dbReference type="EMBL" id="OAN10927.1"/>
    </source>
</evidence>
<dbReference type="InterPro" id="IPR023214">
    <property type="entry name" value="HAD_sf"/>
</dbReference>
<organism evidence="5 6">
    <name type="scientific">Photobacterium jeanii</name>
    <dbReference type="NCBI Taxonomy" id="858640"/>
    <lineage>
        <taxon>Bacteria</taxon>
        <taxon>Pseudomonadati</taxon>
        <taxon>Pseudomonadota</taxon>
        <taxon>Gammaproteobacteria</taxon>
        <taxon>Vibrionales</taxon>
        <taxon>Vibrionaceae</taxon>
        <taxon>Photobacterium</taxon>
    </lineage>
</organism>
<dbReference type="Gene3D" id="3.40.50.1000">
    <property type="entry name" value="HAD superfamily/HAD-like"/>
    <property type="match status" value="1"/>
</dbReference>
<dbReference type="EMBL" id="LVHF01000033">
    <property type="protein sequence ID" value="OAN10927.1"/>
    <property type="molecule type" value="Genomic_DNA"/>
</dbReference>
<dbReference type="PRINTS" id="PR00413">
    <property type="entry name" value="HADHALOGNASE"/>
</dbReference>
<reference evidence="5 6" key="1">
    <citation type="submission" date="2016-03" db="EMBL/GenBank/DDBJ databases">
        <title>Photobacterium proteolyticum sp. nov. a protease producing bacterium isolated from ocean sediments of Laizhou Bay.</title>
        <authorList>
            <person name="Li Y."/>
        </authorList>
    </citation>
    <scope>NUCLEOTIDE SEQUENCE [LARGE SCALE GENOMIC DNA]</scope>
    <source>
        <strain evidence="5 6">R-40508</strain>
    </source>
</reference>
<name>A0A178K1F0_9GAMM</name>
<dbReference type="OrthoDB" id="9800058at2"/>
<evidence type="ECO:0000313" key="6">
    <source>
        <dbReference type="Proteomes" id="UP000078503"/>
    </source>
</evidence>
<dbReference type="InterPro" id="IPR006439">
    <property type="entry name" value="HAD-SF_hydro_IA"/>
</dbReference>
<dbReference type="STRING" id="858640.A3K86_18255"/>
<dbReference type="PANTHER" id="PTHR46193">
    <property type="entry name" value="6-PHOSPHOGLUCONATE PHOSPHATASE"/>
    <property type="match status" value="1"/>
</dbReference>
<dbReference type="AlphaFoldDB" id="A0A178K1F0"/>
<proteinExistence type="inferred from homology"/>